<evidence type="ECO:0000259" key="2">
    <source>
        <dbReference type="Pfam" id="PF07859"/>
    </source>
</evidence>
<accession>A0A3N5Y221</accession>
<dbReference type="InterPro" id="IPR013094">
    <property type="entry name" value="AB_hydrolase_3"/>
</dbReference>
<dbReference type="AlphaFoldDB" id="A0A3N5Y221"/>
<name>A0A3N5Y221_9ALTE</name>
<sequence length="317" mass="35004">MKNKANLHTRLNGLAPAQRHIGRLLGMGPSLHNFSPLTNRRIFAGFDRLLGIRKQAIYKVTDFTFPLRGDNGHSTLRAYYPNNTATDAIVFFHGGGCVIGSVDTHDRFCRLVANESQTIVLSVEYRLAPEHPFPAQLEDASASWDFIVTNQQRLGVNASTMGAGGDSAGAYLATSLCLSQEEKSKPHFLWLLYPMADLRADDAYQRYTSNLILTRDTVEYFKGHFLPAPSCASRPDVSLVLSPYLAQCPKTCIYTVEFDPLLGGGLAMVKKLREQGVSVSHYHLNDCFHGLLSVAGVSKRAYHACLEMVHSLKSIKA</sequence>
<evidence type="ECO:0000313" key="4">
    <source>
        <dbReference type="Proteomes" id="UP000275281"/>
    </source>
</evidence>
<dbReference type="Proteomes" id="UP000275281">
    <property type="component" value="Unassembled WGS sequence"/>
</dbReference>
<dbReference type="Gene3D" id="3.40.50.1820">
    <property type="entry name" value="alpha/beta hydrolase"/>
    <property type="match status" value="1"/>
</dbReference>
<dbReference type="InterPro" id="IPR050300">
    <property type="entry name" value="GDXG_lipolytic_enzyme"/>
</dbReference>
<proteinExistence type="predicted"/>
<gene>
    <name evidence="3" type="ORF">DRW07_11455</name>
</gene>
<dbReference type="OrthoDB" id="9806180at2"/>
<organism evidence="3 4">
    <name type="scientific">Alteromonas sediminis</name>
    <dbReference type="NCBI Taxonomy" id="2259342"/>
    <lineage>
        <taxon>Bacteria</taxon>
        <taxon>Pseudomonadati</taxon>
        <taxon>Pseudomonadota</taxon>
        <taxon>Gammaproteobacteria</taxon>
        <taxon>Alteromonadales</taxon>
        <taxon>Alteromonadaceae</taxon>
        <taxon>Alteromonas/Salinimonas group</taxon>
        <taxon>Alteromonas</taxon>
    </lineage>
</organism>
<dbReference type="PANTHER" id="PTHR48081:SF8">
    <property type="entry name" value="ALPHA_BETA HYDROLASE FOLD-3 DOMAIN-CONTAINING PROTEIN-RELATED"/>
    <property type="match status" value="1"/>
</dbReference>
<evidence type="ECO:0000256" key="1">
    <source>
        <dbReference type="ARBA" id="ARBA00022801"/>
    </source>
</evidence>
<feature type="domain" description="Alpha/beta hydrolase fold-3" evidence="2">
    <location>
        <begin position="89"/>
        <end position="291"/>
    </location>
</feature>
<keyword evidence="1 3" id="KW-0378">Hydrolase</keyword>
<dbReference type="InterPro" id="IPR029058">
    <property type="entry name" value="AB_hydrolase_fold"/>
</dbReference>
<dbReference type="EMBL" id="RPOK01000003">
    <property type="protein sequence ID" value="RPJ66686.1"/>
    <property type="molecule type" value="Genomic_DNA"/>
</dbReference>
<dbReference type="PANTHER" id="PTHR48081">
    <property type="entry name" value="AB HYDROLASE SUPERFAMILY PROTEIN C4A8.06C"/>
    <property type="match status" value="1"/>
</dbReference>
<protein>
    <submittedName>
        <fullName evidence="3">Alpha/beta hydrolase</fullName>
    </submittedName>
</protein>
<keyword evidence="4" id="KW-1185">Reference proteome</keyword>
<dbReference type="SUPFAM" id="SSF53474">
    <property type="entry name" value="alpha/beta-Hydrolases"/>
    <property type="match status" value="1"/>
</dbReference>
<reference evidence="3 4" key="1">
    <citation type="submission" date="2018-11" db="EMBL/GenBank/DDBJ databases">
        <authorList>
            <person name="Ye M.-Q."/>
            <person name="Du Z.-J."/>
        </authorList>
    </citation>
    <scope>NUCLEOTIDE SEQUENCE [LARGE SCALE GENOMIC DNA]</scope>
    <source>
        <strain evidence="3 4">U0105</strain>
    </source>
</reference>
<dbReference type="Pfam" id="PF07859">
    <property type="entry name" value="Abhydrolase_3"/>
    <property type="match status" value="1"/>
</dbReference>
<dbReference type="RefSeq" id="WP_124028043.1">
    <property type="nucleotide sequence ID" value="NZ_JBHRSN010000006.1"/>
</dbReference>
<evidence type="ECO:0000313" key="3">
    <source>
        <dbReference type="EMBL" id="RPJ66686.1"/>
    </source>
</evidence>
<dbReference type="GO" id="GO:0016787">
    <property type="term" value="F:hydrolase activity"/>
    <property type="evidence" value="ECO:0007669"/>
    <property type="project" value="UniProtKB-KW"/>
</dbReference>
<comment type="caution">
    <text evidence="3">The sequence shown here is derived from an EMBL/GenBank/DDBJ whole genome shotgun (WGS) entry which is preliminary data.</text>
</comment>